<evidence type="ECO:0000313" key="1">
    <source>
        <dbReference type="EMBL" id="CDX26850.1"/>
    </source>
</evidence>
<name>A0A090EAA9_MESPL</name>
<evidence type="ECO:0000313" key="2">
    <source>
        <dbReference type="Proteomes" id="UP000045285"/>
    </source>
</evidence>
<keyword evidence="2" id="KW-1185">Reference proteome</keyword>
<proteinExistence type="predicted"/>
<dbReference type="AlphaFoldDB" id="A0A090EAA9"/>
<reference evidence="2" key="1">
    <citation type="submission" date="2014-08" db="EMBL/GenBank/DDBJ databases">
        <authorList>
            <person name="Moulin L."/>
        </authorList>
    </citation>
    <scope>NUCLEOTIDE SEQUENCE [LARGE SCALE GENOMIC DNA]</scope>
</reference>
<accession>A0A090EAA9</accession>
<organism evidence="1 2">
    <name type="scientific">Mesorhizobium plurifarium</name>
    <dbReference type="NCBI Taxonomy" id="69974"/>
    <lineage>
        <taxon>Bacteria</taxon>
        <taxon>Pseudomonadati</taxon>
        <taxon>Pseudomonadota</taxon>
        <taxon>Alphaproteobacteria</taxon>
        <taxon>Hyphomicrobiales</taxon>
        <taxon>Phyllobacteriaceae</taxon>
        <taxon>Mesorhizobium</taxon>
    </lineage>
</organism>
<dbReference type="EMBL" id="CCMZ01000056">
    <property type="protein sequence ID" value="CDX26850.1"/>
    <property type="molecule type" value="Genomic_DNA"/>
</dbReference>
<dbReference type="Proteomes" id="UP000045285">
    <property type="component" value="Unassembled WGS sequence"/>
</dbReference>
<gene>
    <name evidence="1" type="ORF">MPL3356_60588</name>
</gene>
<sequence length="99" mass="11201">MNRSGFEERMIIFPKHLYRRCNCSMERCAICSWGAAICTRCAGIEGELPTDCPGEEMTDEQRISVLSGEINYHRRTGWIAEDVTRYARLRAIFGPGAPA</sequence>
<protein>
    <submittedName>
        <fullName evidence="1">Uncharacterized protein</fullName>
    </submittedName>
</protein>